<organism evidence="3">
    <name type="scientific">Tanacetum cinerariifolium</name>
    <name type="common">Dalmatian daisy</name>
    <name type="synonym">Chrysanthemum cinerariifolium</name>
    <dbReference type="NCBI Taxonomy" id="118510"/>
    <lineage>
        <taxon>Eukaryota</taxon>
        <taxon>Viridiplantae</taxon>
        <taxon>Streptophyta</taxon>
        <taxon>Embryophyta</taxon>
        <taxon>Tracheophyta</taxon>
        <taxon>Spermatophyta</taxon>
        <taxon>Magnoliopsida</taxon>
        <taxon>eudicotyledons</taxon>
        <taxon>Gunneridae</taxon>
        <taxon>Pentapetalae</taxon>
        <taxon>asterids</taxon>
        <taxon>campanulids</taxon>
        <taxon>Asterales</taxon>
        <taxon>Asteraceae</taxon>
        <taxon>Asteroideae</taxon>
        <taxon>Anthemideae</taxon>
        <taxon>Anthemidinae</taxon>
        <taxon>Tanacetum</taxon>
    </lineage>
</organism>
<accession>A0A699KQN1</accession>
<comment type="caution">
    <text evidence="3">The sequence shown here is derived from an EMBL/GenBank/DDBJ whole genome shotgun (WGS) entry which is preliminary data.</text>
</comment>
<protein>
    <recommendedName>
        <fullName evidence="2">Retrovirus-related Pol polyprotein from transposon TNT 1-94-like beta-barrel domain-containing protein</fullName>
    </recommendedName>
</protein>
<evidence type="ECO:0000256" key="1">
    <source>
        <dbReference type="SAM" id="Coils"/>
    </source>
</evidence>
<evidence type="ECO:0000313" key="3">
    <source>
        <dbReference type="EMBL" id="GFB00860.1"/>
    </source>
</evidence>
<proteinExistence type="predicted"/>
<dbReference type="Pfam" id="PF22936">
    <property type="entry name" value="Pol_BBD"/>
    <property type="match status" value="1"/>
</dbReference>
<name>A0A699KQN1_TANCI</name>
<feature type="non-terminal residue" evidence="3">
    <location>
        <position position="259"/>
    </location>
</feature>
<feature type="non-terminal residue" evidence="3">
    <location>
        <position position="1"/>
    </location>
</feature>
<feature type="domain" description="Retrovirus-related Pol polyprotein from transposon TNT 1-94-like beta-barrel" evidence="2">
    <location>
        <begin position="185"/>
        <end position="258"/>
    </location>
</feature>
<dbReference type="InterPro" id="IPR054722">
    <property type="entry name" value="PolX-like_BBD"/>
</dbReference>
<reference evidence="3" key="1">
    <citation type="journal article" date="2019" name="Sci. Rep.">
        <title>Draft genome of Tanacetum cinerariifolium, the natural source of mosquito coil.</title>
        <authorList>
            <person name="Yamashiro T."/>
            <person name="Shiraishi A."/>
            <person name="Satake H."/>
            <person name="Nakayama K."/>
        </authorList>
    </citation>
    <scope>NUCLEOTIDE SEQUENCE</scope>
</reference>
<keyword evidence="1" id="KW-0175">Coiled coil</keyword>
<dbReference type="AlphaFoldDB" id="A0A699KQN1"/>
<sequence>LEFVEAGLLVYQQNESVFEEDIKLLKLEVQLKENALVVLRQNLEKAKQERDDLKLKLQKFQTSSKNLREFMPPKPDLVFNNAPNDVETDHPAFTVKPSPTVLPQSKLVSINAVRPVSTVVSIISVTKPRQAKTIVTKTNSPPRTHINHSPSPKAIIFPLKITAAKALIVNVAKGNPQHALKDKGVIDSRCLRHMTGSMSYLSDFEELNGGYVSFGGNSKGGKISSKGKITTEKLDFDDVYFVKELKFNLFNVSQMCDKK</sequence>
<feature type="coiled-coil region" evidence="1">
    <location>
        <begin position="22"/>
        <end position="63"/>
    </location>
</feature>
<dbReference type="EMBL" id="BKCJ010532512">
    <property type="protein sequence ID" value="GFB00860.1"/>
    <property type="molecule type" value="Genomic_DNA"/>
</dbReference>
<gene>
    <name evidence="3" type="ORF">Tci_672831</name>
</gene>
<evidence type="ECO:0000259" key="2">
    <source>
        <dbReference type="Pfam" id="PF22936"/>
    </source>
</evidence>